<dbReference type="Proteomes" id="UP000288805">
    <property type="component" value="Unassembled WGS sequence"/>
</dbReference>
<accession>A0A438HTK4</accession>
<sequence length="371" mass="40778">MLPSISQQKMSGQVVQTHPPKLLSIWWLSILVFLGISKECLPLLLIGSSGTLYNVWSPVALKMGSQGTCTGQGPMGCLDGTSGKGFPPQLFVEDFGLLTFLVLADEGSSKRGCLVEWVEKASNLSRTSSTSSLAATESRGIWEHFTLKDLPYYEEAREADAKARQERLKQWEEKMQERKLRKAPDKKAWVKSIALGVVNEPEKEDMNDLIAEFKERHHKHLYEAIDMVPPPAKEACLEMAQEEPTRGAPPMVVPQPNVAGPSSAPATEKEAGLTTGEAPGDAAPVERVSDEKDSPVPVPATPPSWDEMMEMLKHVSCFTDSEAPYTKMSDFFPLTKRISVNMGGDPPSFVPARLPFGTPKSVVFPIQQLQE</sequence>
<organism evidence="2 3">
    <name type="scientific">Vitis vinifera</name>
    <name type="common">Grape</name>
    <dbReference type="NCBI Taxonomy" id="29760"/>
    <lineage>
        <taxon>Eukaryota</taxon>
        <taxon>Viridiplantae</taxon>
        <taxon>Streptophyta</taxon>
        <taxon>Embryophyta</taxon>
        <taxon>Tracheophyta</taxon>
        <taxon>Spermatophyta</taxon>
        <taxon>Magnoliopsida</taxon>
        <taxon>eudicotyledons</taxon>
        <taxon>Gunneridae</taxon>
        <taxon>Pentapetalae</taxon>
        <taxon>rosids</taxon>
        <taxon>Vitales</taxon>
        <taxon>Vitaceae</taxon>
        <taxon>Viteae</taxon>
        <taxon>Vitis</taxon>
    </lineage>
</organism>
<evidence type="ECO:0000256" key="1">
    <source>
        <dbReference type="SAM" id="MobiDB-lite"/>
    </source>
</evidence>
<evidence type="ECO:0000313" key="3">
    <source>
        <dbReference type="Proteomes" id="UP000288805"/>
    </source>
</evidence>
<gene>
    <name evidence="2" type="ORF">CK203_044021</name>
</gene>
<name>A0A438HTK4_VITVI</name>
<dbReference type="EMBL" id="QGNW01000180">
    <property type="protein sequence ID" value="RVW87802.1"/>
    <property type="molecule type" value="Genomic_DNA"/>
</dbReference>
<comment type="caution">
    <text evidence="2">The sequence shown here is derived from an EMBL/GenBank/DDBJ whole genome shotgun (WGS) entry which is preliminary data.</text>
</comment>
<evidence type="ECO:0000313" key="2">
    <source>
        <dbReference type="EMBL" id="RVW87802.1"/>
    </source>
</evidence>
<feature type="region of interest" description="Disordered" evidence="1">
    <location>
        <begin position="253"/>
        <end position="297"/>
    </location>
</feature>
<proteinExistence type="predicted"/>
<protein>
    <submittedName>
        <fullName evidence="2">Uncharacterized protein</fullName>
    </submittedName>
</protein>
<reference evidence="2 3" key="1">
    <citation type="journal article" date="2018" name="PLoS Genet.">
        <title>Population sequencing reveals clonal diversity and ancestral inbreeding in the grapevine cultivar Chardonnay.</title>
        <authorList>
            <person name="Roach M.J."/>
            <person name="Johnson D.L."/>
            <person name="Bohlmann J."/>
            <person name="van Vuuren H.J."/>
            <person name="Jones S.J."/>
            <person name="Pretorius I.S."/>
            <person name="Schmidt S.A."/>
            <person name="Borneman A.R."/>
        </authorList>
    </citation>
    <scope>NUCLEOTIDE SEQUENCE [LARGE SCALE GENOMIC DNA]</scope>
    <source>
        <strain evidence="3">cv. Chardonnay</strain>
        <tissue evidence="2">Leaf</tissue>
    </source>
</reference>
<dbReference type="AlphaFoldDB" id="A0A438HTK4"/>